<dbReference type="STRING" id="520764.AN618_22720"/>
<dbReference type="Proteomes" id="UP000070427">
    <property type="component" value="Unassembled WGS sequence"/>
</dbReference>
<dbReference type="GO" id="GO:0005886">
    <property type="term" value="C:plasma membrane"/>
    <property type="evidence" value="ECO:0007669"/>
    <property type="project" value="TreeGrafter"/>
</dbReference>
<evidence type="ECO:0000313" key="6">
    <source>
        <dbReference type="EMBL" id="KXG74510.1"/>
    </source>
</evidence>
<name>A0A140L1T5_9FIRM</name>
<dbReference type="AlphaFoldDB" id="A0A140L1T5"/>
<dbReference type="GO" id="GO:0034755">
    <property type="term" value="P:iron ion transmembrane transport"/>
    <property type="evidence" value="ECO:0007669"/>
    <property type="project" value="TreeGrafter"/>
</dbReference>
<protein>
    <recommendedName>
        <fullName evidence="8">Divalent metal cation transporter MntH</fullName>
    </recommendedName>
</protein>
<feature type="transmembrane region" description="Helical" evidence="5">
    <location>
        <begin position="144"/>
        <end position="162"/>
    </location>
</feature>
<proteinExistence type="predicted"/>
<feature type="transmembrane region" description="Helical" evidence="5">
    <location>
        <begin position="182"/>
        <end position="202"/>
    </location>
</feature>
<comment type="caution">
    <text evidence="6">The sequence shown here is derived from an EMBL/GenBank/DDBJ whole genome shotgun (WGS) entry which is preliminary data.</text>
</comment>
<dbReference type="InterPro" id="IPR001046">
    <property type="entry name" value="NRAMP_fam"/>
</dbReference>
<evidence type="ECO:0000313" key="7">
    <source>
        <dbReference type="Proteomes" id="UP000070427"/>
    </source>
</evidence>
<accession>A0A140L1T5</accession>
<feature type="transmembrane region" description="Helical" evidence="5">
    <location>
        <begin position="331"/>
        <end position="354"/>
    </location>
</feature>
<dbReference type="PANTHER" id="PTHR11706:SF2">
    <property type="entry name" value="TRANSPORTER PROTEIN"/>
    <property type="match status" value="1"/>
</dbReference>
<dbReference type="GO" id="GO:0005384">
    <property type="term" value="F:manganese ion transmembrane transporter activity"/>
    <property type="evidence" value="ECO:0007669"/>
    <property type="project" value="TreeGrafter"/>
</dbReference>
<dbReference type="FunCoup" id="A0A140L1T5">
    <property type="interactions" value="5"/>
</dbReference>
<feature type="transmembrane region" description="Helical" evidence="5">
    <location>
        <begin position="38"/>
        <end position="61"/>
    </location>
</feature>
<comment type="subcellular location">
    <subcellularLocation>
        <location evidence="1">Membrane</location>
        <topology evidence="1">Multi-pass membrane protein</topology>
    </subcellularLocation>
</comment>
<dbReference type="EMBL" id="LOED01000046">
    <property type="protein sequence ID" value="KXG74510.1"/>
    <property type="molecule type" value="Genomic_DNA"/>
</dbReference>
<reference evidence="6 7" key="1">
    <citation type="submission" date="2015-12" db="EMBL/GenBank/DDBJ databases">
        <title>Draft genome sequnece of Fervidicola ferrireducens strain Y170.</title>
        <authorList>
            <person name="Patel B.K."/>
        </authorList>
    </citation>
    <scope>NUCLEOTIDE SEQUENCE [LARGE SCALE GENOMIC DNA]</scope>
    <source>
        <strain evidence="6 7">Y170</strain>
    </source>
</reference>
<keyword evidence="7" id="KW-1185">Reference proteome</keyword>
<dbReference type="PATRIC" id="fig|520764.3.peg.2443"/>
<evidence type="ECO:0000256" key="2">
    <source>
        <dbReference type="ARBA" id="ARBA00022692"/>
    </source>
</evidence>
<feature type="transmembrane region" description="Helical" evidence="5">
    <location>
        <begin position="275"/>
        <end position="295"/>
    </location>
</feature>
<feature type="transmembrane region" description="Helical" evidence="5">
    <location>
        <begin position="366"/>
        <end position="385"/>
    </location>
</feature>
<evidence type="ECO:0000256" key="5">
    <source>
        <dbReference type="SAM" id="Phobius"/>
    </source>
</evidence>
<dbReference type="Pfam" id="PF01566">
    <property type="entry name" value="Nramp"/>
    <property type="match status" value="1"/>
</dbReference>
<dbReference type="InParanoid" id="A0A140L1T5"/>
<keyword evidence="2 5" id="KW-0812">Transmembrane</keyword>
<keyword evidence="3 5" id="KW-1133">Transmembrane helix</keyword>
<sequence>MEKSRYSLSMLVGAAFLMATSAIGPGFLTQTAVFTQKYLASFSAVILVTIIIDIIVQVNVWRIIVAAGKRGQEIANEVFPGLGYFVSALILIGGIAFNIGNIAGTGMSLNTIFGIDARLGAAISAIICILIFTSKEIGNAMDRFAQILGVFMVLLAIYVAFAAKPPLGEVAVRTFVPSKFEFLPMITLVGGTVGGYITFAGGHRLIEGKMKGIEAVREATKSAVLGIIVAGIMRYALFLGNLGVAVKGIEFDPVNPAATPFLTVAGVVGYKMFGLVLWSAAATSVVGCSFTTLSFIKTYFKQVEEHFSKFIIGFIVFCTLFFILVGKPVTLLIFAGAINGLILPITLGSMLLACRNPRIVGDYKHPAILIVLGVLVFILEVYGGIRSLADIKQLFK</sequence>
<keyword evidence="4 5" id="KW-0472">Membrane</keyword>
<feature type="transmembrane region" description="Helical" evidence="5">
    <location>
        <begin position="307"/>
        <end position="325"/>
    </location>
</feature>
<organism evidence="6 7">
    <name type="scientific">Fervidicola ferrireducens</name>
    <dbReference type="NCBI Taxonomy" id="520764"/>
    <lineage>
        <taxon>Bacteria</taxon>
        <taxon>Bacillati</taxon>
        <taxon>Bacillota</taxon>
        <taxon>Clostridia</taxon>
        <taxon>Thermosediminibacterales</taxon>
        <taxon>Thermosediminibacteraceae</taxon>
        <taxon>Fervidicola</taxon>
    </lineage>
</organism>
<dbReference type="PANTHER" id="PTHR11706">
    <property type="entry name" value="SOLUTE CARRIER PROTEIN FAMILY 11 MEMBER"/>
    <property type="match status" value="1"/>
</dbReference>
<evidence type="ECO:0000256" key="1">
    <source>
        <dbReference type="ARBA" id="ARBA00004141"/>
    </source>
</evidence>
<evidence type="ECO:0000256" key="4">
    <source>
        <dbReference type="ARBA" id="ARBA00023136"/>
    </source>
</evidence>
<feature type="transmembrane region" description="Helical" evidence="5">
    <location>
        <begin position="112"/>
        <end position="132"/>
    </location>
</feature>
<evidence type="ECO:0008006" key="8">
    <source>
        <dbReference type="Google" id="ProtNLM"/>
    </source>
</evidence>
<dbReference type="GO" id="GO:0015086">
    <property type="term" value="F:cadmium ion transmembrane transporter activity"/>
    <property type="evidence" value="ECO:0007669"/>
    <property type="project" value="TreeGrafter"/>
</dbReference>
<feature type="transmembrane region" description="Helical" evidence="5">
    <location>
        <begin position="82"/>
        <end position="100"/>
    </location>
</feature>
<gene>
    <name evidence="6" type="ORF">AN618_22720</name>
</gene>
<evidence type="ECO:0000256" key="3">
    <source>
        <dbReference type="ARBA" id="ARBA00022989"/>
    </source>
</evidence>
<feature type="transmembrane region" description="Helical" evidence="5">
    <location>
        <begin position="223"/>
        <end position="246"/>
    </location>
</feature>